<protein>
    <submittedName>
        <fullName evidence="2">Uncharacterized membrane protein</fullName>
    </submittedName>
</protein>
<keyword evidence="3" id="KW-1185">Reference proteome</keyword>
<feature type="transmembrane region" description="Helical" evidence="1">
    <location>
        <begin position="66"/>
        <end position="87"/>
    </location>
</feature>
<feature type="transmembrane region" description="Helical" evidence="1">
    <location>
        <begin position="120"/>
        <end position="140"/>
    </location>
</feature>
<dbReference type="AlphaFoldDB" id="A0A1Y6ES59"/>
<dbReference type="RefSeq" id="WP_086436713.1">
    <property type="nucleotide sequence ID" value="NZ_FXWG01000001.1"/>
</dbReference>
<name>A0A1Y6ES59_9SPHN</name>
<evidence type="ECO:0000313" key="2">
    <source>
        <dbReference type="EMBL" id="SMQ63332.1"/>
    </source>
</evidence>
<feature type="transmembrane region" description="Helical" evidence="1">
    <location>
        <begin position="160"/>
        <end position="183"/>
    </location>
</feature>
<dbReference type="Pfam" id="PF09955">
    <property type="entry name" value="DUF2189"/>
    <property type="match status" value="1"/>
</dbReference>
<dbReference type="EMBL" id="FXWG01000001">
    <property type="protein sequence ID" value="SMQ63332.1"/>
    <property type="molecule type" value="Genomic_DNA"/>
</dbReference>
<dbReference type="OrthoDB" id="9809543at2"/>
<evidence type="ECO:0000313" key="3">
    <source>
        <dbReference type="Proteomes" id="UP000194420"/>
    </source>
</evidence>
<feature type="transmembrane region" description="Helical" evidence="1">
    <location>
        <begin position="225"/>
        <end position="250"/>
    </location>
</feature>
<feature type="transmembrane region" description="Helical" evidence="1">
    <location>
        <begin position="40"/>
        <end position="60"/>
    </location>
</feature>
<organism evidence="2 3">
    <name type="scientific">Altererythrobacter xiamenensis</name>
    <dbReference type="NCBI Taxonomy" id="1316679"/>
    <lineage>
        <taxon>Bacteria</taxon>
        <taxon>Pseudomonadati</taxon>
        <taxon>Pseudomonadota</taxon>
        <taxon>Alphaproteobacteria</taxon>
        <taxon>Sphingomonadales</taxon>
        <taxon>Erythrobacteraceae</taxon>
        <taxon>Altererythrobacter</taxon>
    </lineage>
</organism>
<gene>
    <name evidence="2" type="ORF">SAMN06297468_0838</name>
</gene>
<accession>A0A1Y6ES59</accession>
<sequence>MEAASQNDAQPVHVADDLRASDLFAALAAGWRDFKACPQYGLFFGAVFVIAGLVMTHLLFNRGEYFWVIPAMAGFPLIAPFAAAGLYEASRRRLAGEAISWRPVLGAVTAGDGQLPVMGVIAFVIFAFWVILAHTVFGVFLGQSGVGADPLQVLLSPVGLAMLAVGSAIGGLIALLLFAIMVVSLPMLIDREVDFITAIITSIRVVGANRAVMLCWAVLVALLVFAAMIPALLGLLVALPVLGHATFHLYRRAVR</sequence>
<reference evidence="3" key="1">
    <citation type="submission" date="2017-04" db="EMBL/GenBank/DDBJ databases">
        <authorList>
            <person name="Varghese N."/>
            <person name="Submissions S."/>
        </authorList>
    </citation>
    <scope>NUCLEOTIDE SEQUENCE [LARGE SCALE GENOMIC DNA]</scope>
</reference>
<dbReference type="Proteomes" id="UP000194420">
    <property type="component" value="Unassembled WGS sequence"/>
</dbReference>
<keyword evidence="1" id="KW-0472">Membrane</keyword>
<keyword evidence="1" id="KW-0812">Transmembrane</keyword>
<proteinExistence type="predicted"/>
<evidence type="ECO:0000256" key="1">
    <source>
        <dbReference type="SAM" id="Phobius"/>
    </source>
</evidence>
<dbReference type="InterPro" id="IPR018692">
    <property type="entry name" value="DUF2189"/>
</dbReference>
<keyword evidence="1" id="KW-1133">Transmembrane helix</keyword>